<accession>A0A1H2H7B2</accession>
<evidence type="ECO:0000256" key="5">
    <source>
        <dbReference type="ARBA" id="ARBA00047846"/>
    </source>
</evidence>
<comment type="similarity">
    <text evidence="6">Belongs to the biotin--protein ligase family.</text>
</comment>
<dbReference type="CDD" id="cd16442">
    <property type="entry name" value="BPL"/>
    <property type="match status" value="1"/>
</dbReference>
<evidence type="ECO:0000313" key="8">
    <source>
        <dbReference type="EMBL" id="SDU27714.1"/>
    </source>
</evidence>
<comment type="catalytic activity">
    <reaction evidence="5 6">
        <text>biotin + L-lysyl-[protein] + ATP = N(6)-biotinyl-L-lysyl-[protein] + AMP + diphosphate + H(+)</text>
        <dbReference type="Rhea" id="RHEA:11756"/>
        <dbReference type="Rhea" id="RHEA-COMP:9752"/>
        <dbReference type="Rhea" id="RHEA-COMP:10505"/>
        <dbReference type="ChEBI" id="CHEBI:15378"/>
        <dbReference type="ChEBI" id="CHEBI:29969"/>
        <dbReference type="ChEBI" id="CHEBI:30616"/>
        <dbReference type="ChEBI" id="CHEBI:33019"/>
        <dbReference type="ChEBI" id="CHEBI:57586"/>
        <dbReference type="ChEBI" id="CHEBI:83144"/>
        <dbReference type="ChEBI" id="CHEBI:456215"/>
        <dbReference type="EC" id="6.3.4.15"/>
    </reaction>
</comment>
<dbReference type="OrthoDB" id="9807064at2"/>
<feature type="binding site" evidence="6">
    <location>
        <begin position="117"/>
        <end position="119"/>
    </location>
    <ligand>
        <name>biotin</name>
        <dbReference type="ChEBI" id="CHEBI:57586"/>
    </ligand>
</feature>
<evidence type="ECO:0000256" key="3">
    <source>
        <dbReference type="ARBA" id="ARBA00022840"/>
    </source>
</evidence>
<dbReference type="GO" id="GO:0003677">
    <property type="term" value="F:DNA binding"/>
    <property type="evidence" value="ECO:0007669"/>
    <property type="project" value="UniProtKB-UniRule"/>
</dbReference>
<dbReference type="InterPro" id="IPR036390">
    <property type="entry name" value="WH_DNA-bd_sf"/>
</dbReference>
<dbReference type="InterPro" id="IPR004143">
    <property type="entry name" value="BPL_LPL_catalytic"/>
</dbReference>
<dbReference type="SUPFAM" id="SSF50037">
    <property type="entry name" value="C-terminal domain of transcriptional repressors"/>
    <property type="match status" value="1"/>
</dbReference>
<dbReference type="PROSITE" id="PS51733">
    <property type="entry name" value="BPL_LPL_CATALYTIC"/>
    <property type="match status" value="1"/>
</dbReference>
<keyword evidence="1 6" id="KW-0436">Ligase</keyword>
<keyword evidence="6" id="KW-0238">DNA-binding</keyword>
<evidence type="ECO:0000256" key="2">
    <source>
        <dbReference type="ARBA" id="ARBA00022741"/>
    </source>
</evidence>
<keyword evidence="2 6" id="KW-0547">Nucleotide-binding</keyword>
<evidence type="ECO:0000256" key="1">
    <source>
        <dbReference type="ARBA" id="ARBA00022598"/>
    </source>
</evidence>
<keyword evidence="4 6" id="KW-0092">Biotin</keyword>
<dbReference type="Gene3D" id="3.30.930.10">
    <property type="entry name" value="Bira Bifunctional Protein, Domain 2"/>
    <property type="match status" value="1"/>
</dbReference>
<dbReference type="GO" id="GO:0004077">
    <property type="term" value="F:biotin--[biotin carboxyl-carrier protein] ligase activity"/>
    <property type="evidence" value="ECO:0007669"/>
    <property type="project" value="UniProtKB-UniRule"/>
</dbReference>
<evidence type="ECO:0000256" key="4">
    <source>
        <dbReference type="ARBA" id="ARBA00023267"/>
    </source>
</evidence>
<feature type="binding site" evidence="6">
    <location>
        <position position="113"/>
    </location>
    <ligand>
        <name>biotin</name>
        <dbReference type="ChEBI" id="CHEBI:57586"/>
    </ligand>
</feature>
<proteinExistence type="inferred from homology"/>
<dbReference type="GO" id="GO:0005524">
    <property type="term" value="F:ATP binding"/>
    <property type="evidence" value="ECO:0007669"/>
    <property type="project" value="UniProtKB-UniRule"/>
</dbReference>
<feature type="binding site" evidence="6">
    <location>
        <begin position="89"/>
        <end position="91"/>
    </location>
    <ligand>
        <name>biotin</name>
        <dbReference type="ChEBI" id="CHEBI:57586"/>
    </ligand>
</feature>
<dbReference type="InterPro" id="IPR004408">
    <property type="entry name" value="Biotin_CoA_COase_ligase"/>
</dbReference>
<dbReference type="AlphaFoldDB" id="A0A1H2H7B2"/>
<name>A0A1H2H7B2_9GAMM</name>
<sequence>MLKKLLALMADGEFHSGEVLAADLGVSRAAVWKALQPLVDEGFPLQRVRGRGYRIPRGAALLDEGVIQAALPAECAERWRWHLFDRADSTNTRAHHLISLEGPRPLICLAEQQSSGRGRRGRAWSSPYAQNIYLTLVEPFTGGAQALEGLSLVVGLVLVETLAEAGFNDCQLKWPNDVLYRNRKLAGILIEIGGDLTADCVAIIGVGINVHMRNAGDEINQPWTSLAQHAGQGDLNRNHLIAIFLSRLHLALERFRVEGFIPFRSAWEAHDAWLGCAVQVQSGERVLAGTEQGVDANGGLRLQVDQDIVVLNGGELSLRLQSTS</sequence>
<dbReference type="Pfam" id="PF02237">
    <property type="entry name" value="BPL_C"/>
    <property type="match status" value="1"/>
</dbReference>
<feature type="domain" description="BPL/LPL catalytic" evidence="7">
    <location>
        <begin position="70"/>
        <end position="256"/>
    </location>
</feature>
<dbReference type="PANTHER" id="PTHR12835:SF5">
    <property type="entry name" value="BIOTIN--PROTEIN LIGASE"/>
    <property type="match status" value="1"/>
</dbReference>
<dbReference type="RefSeq" id="WP_092387959.1">
    <property type="nucleotide sequence ID" value="NZ_LT629787.1"/>
</dbReference>
<dbReference type="PANTHER" id="PTHR12835">
    <property type="entry name" value="BIOTIN PROTEIN LIGASE"/>
    <property type="match status" value="1"/>
</dbReference>
<dbReference type="SUPFAM" id="SSF55681">
    <property type="entry name" value="Class II aaRS and biotin synthetases"/>
    <property type="match status" value="1"/>
</dbReference>
<evidence type="ECO:0000259" key="7">
    <source>
        <dbReference type="PROSITE" id="PS51733"/>
    </source>
</evidence>
<dbReference type="NCBIfam" id="NF008848">
    <property type="entry name" value="PRK11886.1-3"/>
    <property type="match status" value="1"/>
</dbReference>
<keyword evidence="6" id="KW-0804">Transcription</keyword>
<dbReference type="InterPro" id="IPR003142">
    <property type="entry name" value="BPL_C"/>
</dbReference>
<comment type="function">
    <text evidence="6">Acts both as a biotin--[acetyl-CoA-carboxylase] ligase and a biotin-operon repressor. In the presence of ATP, BirA activates biotin to form the BirA-biotinyl-5'-adenylate (BirA-bio-5'-AMP or holoBirA) complex. HoloBirA can either transfer the biotinyl moiety to the biotin carboxyl carrier protein (BCCP) subunit of acetyl-CoA carboxylase, or bind to the biotin operator site and inhibit transcription of the operon.</text>
</comment>
<dbReference type="InterPro" id="IPR030855">
    <property type="entry name" value="Bifunct_BirA"/>
</dbReference>
<dbReference type="Gene3D" id="1.10.10.10">
    <property type="entry name" value="Winged helix-like DNA-binding domain superfamily/Winged helix DNA-binding domain"/>
    <property type="match status" value="1"/>
</dbReference>
<feature type="binding site" evidence="6">
    <location>
        <position position="184"/>
    </location>
    <ligand>
        <name>biotin</name>
        <dbReference type="ChEBI" id="CHEBI:57586"/>
    </ligand>
</feature>
<dbReference type="InterPro" id="IPR013196">
    <property type="entry name" value="HTH_11"/>
</dbReference>
<gene>
    <name evidence="6" type="primary">birA</name>
    <name evidence="8" type="ORF">SAMN05216210_2825</name>
</gene>
<keyword evidence="6" id="KW-0678">Repressor</keyword>
<keyword evidence="3 6" id="KW-0067">ATP-binding</keyword>
<dbReference type="InterPro" id="IPR036388">
    <property type="entry name" value="WH-like_DNA-bd_sf"/>
</dbReference>
<dbReference type="GO" id="GO:0006355">
    <property type="term" value="P:regulation of DNA-templated transcription"/>
    <property type="evidence" value="ECO:0007669"/>
    <property type="project" value="UniProtKB-UniRule"/>
</dbReference>
<dbReference type="SUPFAM" id="SSF46785">
    <property type="entry name" value="Winged helix' DNA-binding domain"/>
    <property type="match status" value="1"/>
</dbReference>
<keyword evidence="9" id="KW-1185">Reference proteome</keyword>
<dbReference type="Pfam" id="PF08279">
    <property type="entry name" value="HTH_11"/>
    <property type="match status" value="1"/>
</dbReference>
<dbReference type="Gene3D" id="2.30.30.100">
    <property type="match status" value="1"/>
</dbReference>
<dbReference type="EMBL" id="LT629787">
    <property type="protein sequence ID" value="SDU27714.1"/>
    <property type="molecule type" value="Genomic_DNA"/>
</dbReference>
<dbReference type="Pfam" id="PF03099">
    <property type="entry name" value="BPL_LplA_LipB"/>
    <property type="match status" value="1"/>
</dbReference>
<keyword evidence="6" id="KW-0805">Transcription regulation</keyword>
<protein>
    <recommendedName>
        <fullName evidence="6">Bifunctional ligase/repressor BirA</fullName>
    </recommendedName>
    <alternativeName>
        <fullName evidence="6">Biotin operon repressor</fullName>
    </alternativeName>
    <alternativeName>
        <fullName evidence="6">Biotin--[acetyl-CoA-carboxylase] ligase</fullName>
        <ecNumber evidence="6">6.3.4.15</ecNumber>
    </alternativeName>
    <alternativeName>
        <fullName evidence="6">Biotin--protein ligase</fullName>
    </alternativeName>
    <alternativeName>
        <fullName evidence="6">Biotin-[acetyl-CoA carboxylase] synthetase</fullName>
    </alternativeName>
</protein>
<dbReference type="GO" id="GO:0005737">
    <property type="term" value="C:cytoplasm"/>
    <property type="evidence" value="ECO:0007669"/>
    <property type="project" value="TreeGrafter"/>
</dbReference>
<dbReference type="HAMAP" id="MF_00978">
    <property type="entry name" value="Bifunct_BirA"/>
    <property type="match status" value="1"/>
</dbReference>
<reference evidence="9" key="1">
    <citation type="submission" date="2016-10" db="EMBL/GenBank/DDBJ databases">
        <authorList>
            <person name="Varghese N."/>
            <person name="Submissions S."/>
        </authorList>
    </citation>
    <scope>NUCLEOTIDE SEQUENCE [LARGE SCALE GENOMIC DNA]</scope>
    <source>
        <strain evidence="9">CECT 8338</strain>
    </source>
</reference>
<evidence type="ECO:0000313" key="9">
    <source>
        <dbReference type="Proteomes" id="UP000243924"/>
    </source>
</evidence>
<dbReference type="EC" id="6.3.4.15" evidence="6"/>
<dbReference type="NCBIfam" id="TIGR00121">
    <property type="entry name" value="birA_ligase"/>
    <property type="match status" value="1"/>
</dbReference>
<organism evidence="8 9">
    <name type="scientific">Halopseudomonas salegens</name>
    <dbReference type="NCBI Taxonomy" id="1434072"/>
    <lineage>
        <taxon>Bacteria</taxon>
        <taxon>Pseudomonadati</taxon>
        <taxon>Pseudomonadota</taxon>
        <taxon>Gammaproteobacteria</taxon>
        <taxon>Pseudomonadales</taxon>
        <taxon>Pseudomonadaceae</taxon>
        <taxon>Halopseudomonas</taxon>
    </lineage>
</organism>
<dbReference type="InterPro" id="IPR008988">
    <property type="entry name" value="Transcriptional_repressor_C"/>
</dbReference>
<dbReference type="Proteomes" id="UP000243924">
    <property type="component" value="Chromosome I"/>
</dbReference>
<evidence type="ECO:0000256" key="6">
    <source>
        <dbReference type="HAMAP-Rule" id="MF_00978"/>
    </source>
</evidence>
<dbReference type="InterPro" id="IPR045864">
    <property type="entry name" value="aa-tRNA-synth_II/BPL/LPL"/>
</dbReference>
<feature type="DNA-binding region" description="H-T-H motif" evidence="6">
    <location>
        <begin position="17"/>
        <end position="36"/>
    </location>
</feature>
<dbReference type="STRING" id="1434072.SAMN05216210_2825"/>